<gene>
    <name evidence="1" type="ORF">AR686_17405</name>
</gene>
<organism evidence="1 2">
    <name type="scientific">Chryseobacterium aquaticum subsp. greenlandense</name>
    <dbReference type="NCBI Taxonomy" id="345663"/>
    <lineage>
        <taxon>Bacteria</taxon>
        <taxon>Pseudomonadati</taxon>
        <taxon>Bacteroidota</taxon>
        <taxon>Flavobacteriia</taxon>
        <taxon>Flavobacteriales</taxon>
        <taxon>Weeksellaceae</taxon>
        <taxon>Chryseobacterium group</taxon>
        <taxon>Chryseobacterium</taxon>
    </lineage>
</organism>
<accession>A0A101CDN8</accession>
<name>A0A101CDN8_9FLAO</name>
<protein>
    <submittedName>
        <fullName evidence="1">Uncharacterized protein</fullName>
    </submittedName>
</protein>
<dbReference type="EMBL" id="LMAI01000014">
    <property type="protein sequence ID" value="KUJ54319.1"/>
    <property type="molecule type" value="Genomic_DNA"/>
</dbReference>
<proteinExistence type="predicted"/>
<dbReference type="RefSeq" id="WP_059137881.1">
    <property type="nucleotide sequence ID" value="NZ_LMAI01000014.1"/>
</dbReference>
<comment type="caution">
    <text evidence="1">The sequence shown here is derived from an EMBL/GenBank/DDBJ whole genome shotgun (WGS) entry which is preliminary data.</text>
</comment>
<sequence>MKTLIYFFMFFFSISVIGQVGINTQLPEATLDVVGKPTDLNHFDGIIPPRITGDQLASKTYSSTKKGTIVFVTYPATNLVGQVVNINESGLYYFDGSQWQSFSKEIDPIEYNLVLSFDSSSTASLAATSAWSTPRNEWGNTNNYLTSSKYYVLGTKNYGGLKGQILFRKVHGIVNISFQIYRSSDSEPIDGNAFINIGDICSDIGYFPKQIVLLHTENSTQYFPALLENFSLQIPQSSLSSMSTSYYTYGEVQGYSYWKKPYLK</sequence>
<dbReference type="AlphaFoldDB" id="A0A101CDN8"/>
<evidence type="ECO:0000313" key="2">
    <source>
        <dbReference type="Proteomes" id="UP000054388"/>
    </source>
</evidence>
<reference evidence="1 2" key="1">
    <citation type="submission" date="2015-10" db="EMBL/GenBank/DDBJ databases">
        <title>Genome sequence of Chryseobacterium greenlandense.</title>
        <authorList>
            <person name="Newman J."/>
            <person name="Fischer K."/>
            <person name="Miller J."/>
        </authorList>
    </citation>
    <scope>NUCLEOTIDE SEQUENCE [LARGE SCALE GENOMIC DNA]</scope>
    <source>
        <strain evidence="1 2">UMB34</strain>
    </source>
</reference>
<dbReference type="Proteomes" id="UP000054388">
    <property type="component" value="Unassembled WGS sequence"/>
</dbReference>
<evidence type="ECO:0000313" key="1">
    <source>
        <dbReference type="EMBL" id="KUJ54319.1"/>
    </source>
</evidence>